<proteinExistence type="predicted"/>
<name>A0A4P9ZLV0_9FUNG</name>
<feature type="chain" id="PRO_5020757235" evidence="1">
    <location>
        <begin position="20"/>
        <end position="140"/>
    </location>
</feature>
<keyword evidence="1" id="KW-0732">Signal</keyword>
<protein>
    <submittedName>
        <fullName evidence="2">Uncharacterized protein</fullName>
    </submittedName>
</protein>
<dbReference type="AlphaFoldDB" id="A0A4P9ZLV0"/>
<accession>A0A4P9ZLV0</accession>
<evidence type="ECO:0000313" key="3">
    <source>
        <dbReference type="Proteomes" id="UP000268162"/>
    </source>
</evidence>
<keyword evidence="3" id="KW-1185">Reference proteome</keyword>
<evidence type="ECO:0000313" key="2">
    <source>
        <dbReference type="EMBL" id="RKP34115.1"/>
    </source>
</evidence>
<sequence>MRWYVLTFLVSLTLTRAQAKPACQQFNLSAHYQQLQELTQKHGCSAVRQVACQYSQTLSDQQRRGGDPDIILQNLARFAERALDTRSPIGGPRLSKRDADDCTDCCTEHCCTGGLLGALFCCKRFYKPGKCDHSNINSVN</sequence>
<reference evidence="3" key="1">
    <citation type="journal article" date="2018" name="Nat. Microbiol.">
        <title>Leveraging single-cell genomics to expand the fungal tree of life.</title>
        <authorList>
            <person name="Ahrendt S.R."/>
            <person name="Quandt C.A."/>
            <person name="Ciobanu D."/>
            <person name="Clum A."/>
            <person name="Salamov A."/>
            <person name="Andreopoulos B."/>
            <person name="Cheng J.F."/>
            <person name="Woyke T."/>
            <person name="Pelin A."/>
            <person name="Henrissat B."/>
            <person name="Reynolds N.K."/>
            <person name="Benny G.L."/>
            <person name="Smith M.E."/>
            <person name="James T.Y."/>
            <person name="Grigoriev I.V."/>
        </authorList>
    </citation>
    <scope>NUCLEOTIDE SEQUENCE [LARGE SCALE GENOMIC DNA]</scope>
    <source>
        <strain evidence="3">RSA 468</strain>
    </source>
</reference>
<gene>
    <name evidence="2" type="ORF">BJ085DRAFT_29862</name>
</gene>
<organism evidence="2 3">
    <name type="scientific">Dimargaris cristalligena</name>
    <dbReference type="NCBI Taxonomy" id="215637"/>
    <lineage>
        <taxon>Eukaryota</taxon>
        <taxon>Fungi</taxon>
        <taxon>Fungi incertae sedis</taxon>
        <taxon>Zoopagomycota</taxon>
        <taxon>Kickxellomycotina</taxon>
        <taxon>Dimargaritomycetes</taxon>
        <taxon>Dimargaritales</taxon>
        <taxon>Dimargaritaceae</taxon>
        <taxon>Dimargaris</taxon>
    </lineage>
</organism>
<feature type="signal peptide" evidence="1">
    <location>
        <begin position="1"/>
        <end position="19"/>
    </location>
</feature>
<evidence type="ECO:0000256" key="1">
    <source>
        <dbReference type="SAM" id="SignalP"/>
    </source>
</evidence>
<dbReference type="Proteomes" id="UP000268162">
    <property type="component" value="Unassembled WGS sequence"/>
</dbReference>
<dbReference type="EMBL" id="ML003354">
    <property type="protein sequence ID" value="RKP34115.1"/>
    <property type="molecule type" value="Genomic_DNA"/>
</dbReference>